<name>A0ABU7M9Y4_9ACTN</name>
<comment type="caution">
    <text evidence="2">The sequence shown here is derived from an EMBL/GenBank/DDBJ whole genome shotgun (WGS) entry which is preliminary data.</text>
</comment>
<keyword evidence="3" id="KW-1185">Reference proteome</keyword>
<dbReference type="Proteomes" id="UP001347146">
    <property type="component" value="Unassembled WGS sequence"/>
</dbReference>
<dbReference type="RefSeq" id="WP_330431254.1">
    <property type="nucleotide sequence ID" value="NZ_JAZDUF010000001.1"/>
</dbReference>
<gene>
    <name evidence="2" type="ORF">VZC37_04755</name>
</gene>
<proteinExistence type="predicted"/>
<protein>
    <submittedName>
        <fullName evidence="2">MlaD family protein</fullName>
    </submittedName>
</protein>
<evidence type="ECO:0000313" key="3">
    <source>
        <dbReference type="Proteomes" id="UP001347146"/>
    </source>
</evidence>
<dbReference type="InterPro" id="IPR052336">
    <property type="entry name" value="MlaD_Phospholipid_Transporter"/>
</dbReference>
<dbReference type="PANTHER" id="PTHR33371">
    <property type="entry name" value="INTERMEMBRANE PHOSPHOLIPID TRANSPORT SYSTEM BINDING PROTEIN MLAD-RELATED"/>
    <property type="match status" value="1"/>
</dbReference>
<dbReference type="InterPro" id="IPR003399">
    <property type="entry name" value="Mce/MlaD"/>
</dbReference>
<organism evidence="2 3">
    <name type="scientific">Gordonia sesuvii</name>
    <dbReference type="NCBI Taxonomy" id="3116777"/>
    <lineage>
        <taxon>Bacteria</taxon>
        <taxon>Bacillati</taxon>
        <taxon>Actinomycetota</taxon>
        <taxon>Actinomycetes</taxon>
        <taxon>Mycobacteriales</taxon>
        <taxon>Gordoniaceae</taxon>
        <taxon>Gordonia</taxon>
    </lineage>
</organism>
<dbReference type="PANTHER" id="PTHR33371:SF18">
    <property type="entry name" value="MCE-FAMILY PROTEIN MCE3C"/>
    <property type="match status" value="1"/>
</dbReference>
<feature type="domain" description="Mce/MlaD" evidence="1">
    <location>
        <begin position="19"/>
        <end position="93"/>
    </location>
</feature>
<reference evidence="2 3" key="1">
    <citation type="submission" date="2024-01" db="EMBL/GenBank/DDBJ databases">
        <title>Draft genome sequence of Gordonia sp. LSe1-13.</title>
        <authorList>
            <person name="Suphannarot A."/>
            <person name="Mingma R."/>
        </authorList>
    </citation>
    <scope>NUCLEOTIDE SEQUENCE [LARGE SCALE GENOMIC DNA]</scope>
    <source>
        <strain evidence="2 3">LSe1-13</strain>
    </source>
</reference>
<sequence>MLAIIGLVVALASIVEVDSTTYKAEVTDAGFLKTGDEVRVAGIKVGTVSDLVLHGDHVSVRFTVDDHVHVGDASTLSVRMLTVVGGYYLAVLPMGTEPLGESTIPASRVQLPYSLPALFQDAADPIADIDGNPMREALAEIRQSSGGRPDSIRHAVGAVESIVNILDRQNRDISRTLAVSDEYIRTLNDTKSVLRQFITSSNILEDLAEQSLTQVGKALGTVARLLARLTPVSEHWRSTFLPMARSLSDSIPPLQQLHGELTALLEAVTTLGDSLRPLGEGVPKICVPTQDRPC</sequence>
<evidence type="ECO:0000259" key="1">
    <source>
        <dbReference type="Pfam" id="PF02470"/>
    </source>
</evidence>
<evidence type="ECO:0000313" key="2">
    <source>
        <dbReference type="EMBL" id="MEE3849628.1"/>
    </source>
</evidence>
<dbReference type="Pfam" id="PF02470">
    <property type="entry name" value="MlaD"/>
    <property type="match status" value="1"/>
</dbReference>
<dbReference type="EMBL" id="JAZDUF010000001">
    <property type="protein sequence ID" value="MEE3849628.1"/>
    <property type="molecule type" value="Genomic_DNA"/>
</dbReference>
<accession>A0ABU7M9Y4</accession>